<dbReference type="EMBL" id="LJZR01000134">
    <property type="protein sequence ID" value="KPQ30853.1"/>
    <property type="molecule type" value="Genomic_DNA"/>
</dbReference>
<name>A0A0P7Z857_9CYAN</name>
<protein>
    <submittedName>
        <fullName evidence="1">Uncharacterized protein</fullName>
    </submittedName>
</protein>
<evidence type="ECO:0000313" key="1">
    <source>
        <dbReference type="EMBL" id="KPQ30853.1"/>
    </source>
</evidence>
<reference evidence="1 2" key="1">
    <citation type="submission" date="2015-09" db="EMBL/GenBank/DDBJ databases">
        <title>Identification and resolution of microdiversity through metagenomic sequencing of parallel consortia.</title>
        <authorList>
            <person name="Nelson W.C."/>
            <person name="Romine M.F."/>
            <person name="Lindemann S.R."/>
        </authorList>
    </citation>
    <scope>NUCLEOTIDE SEQUENCE [LARGE SCALE GENOMIC DNA]</scope>
    <source>
        <strain evidence="1">Ana</strain>
    </source>
</reference>
<comment type="caution">
    <text evidence="1">The sequence shown here is derived from an EMBL/GenBank/DDBJ whole genome shotgun (WGS) entry which is preliminary data.</text>
</comment>
<proteinExistence type="predicted"/>
<dbReference type="Proteomes" id="UP000050465">
    <property type="component" value="Unassembled WGS sequence"/>
</dbReference>
<evidence type="ECO:0000313" key="2">
    <source>
        <dbReference type="Proteomes" id="UP000050465"/>
    </source>
</evidence>
<dbReference type="AlphaFoldDB" id="A0A0P7Z857"/>
<accession>A0A0P7Z857</accession>
<organism evidence="1 2">
    <name type="scientific">Phormidesmis priestleyi Ana</name>
    <dbReference type="NCBI Taxonomy" id="1666911"/>
    <lineage>
        <taxon>Bacteria</taxon>
        <taxon>Bacillati</taxon>
        <taxon>Cyanobacteriota</taxon>
        <taxon>Cyanophyceae</taxon>
        <taxon>Leptolyngbyales</taxon>
        <taxon>Leptolyngbyaceae</taxon>
        <taxon>Phormidesmis</taxon>
    </lineage>
</organism>
<gene>
    <name evidence="1" type="ORF">HLUCCA11_24520</name>
</gene>
<sequence>MDRWCSWQPQGQTFWQILSQWVWNWRLRAGWQSQSPLDVRRTLWSPAVENSVAQPAEEIAVSPDELQTLKTSIEAPQVSVDESALPRSALAPSPQHGPITLPPVNRRHQLTDKTFKIIDECSIECPAGHRMEPQESRHDEWGDLQILFGVKATTCRDCSLMSQCHAKHSKNTQGRRLTVTRNRLPSPPQSPDQADIVIQAKGRPSPSLGTEPLLWIDLPATALRRQLKGNLERQQLDIQSMATLAASADPAQTLFTRHQRAHRRLSWKQRLNRNRLRGKQTICWKVQLFGISPTLAQFLKCTSSNASEPL</sequence>